<evidence type="ECO:0000256" key="2">
    <source>
        <dbReference type="ARBA" id="ARBA00022980"/>
    </source>
</evidence>
<comment type="caution">
    <text evidence="5">The sequence shown here is derived from an EMBL/GenBank/DDBJ whole genome shotgun (WGS) entry which is preliminary data.</text>
</comment>
<dbReference type="Gene3D" id="2.40.50.140">
    <property type="entry name" value="Nucleic acid-binding proteins"/>
    <property type="match status" value="4"/>
</dbReference>
<dbReference type="GO" id="GO:0003729">
    <property type="term" value="F:mRNA binding"/>
    <property type="evidence" value="ECO:0007669"/>
    <property type="project" value="TreeGrafter"/>
</dbReference>
<keyword evidence="3" id="KW-0687">Ribonucleoprotein</keyword>
<keyword evidence="2 5" id="KW-0689">Ribosomal protein</keyword>
<evidence type="ECO:0000256" key="3">
    <source>
        <dbReference type="ARBA" id="ARBA00023274"/>
    </source>
</evidence>
<sequence>MENMENLDFSAALKSFQIGESVEGTVVQITDDTVFIDVGAKSEGFIDKAEFTDKDGAVSVKEGDTVKAFYMPSQKRRDELRFTTKLGTSKGDADAAGDAARDMLENAFNAGMKVEGKVKGEIKGGYEVEVSGMRAFCPYSMMGFMTKAEPAEYIGRTLEFVITEFKNGGKNIVVSNRKVLEAEANEKLAEIATVGTTVKAVVKSLKNYGAFVEIAGTGFQALLPVSEISHQRVNDVADVLSEGQEIEAKIIKAEFEEGKKPRVSVSMKELEKDPWEGVAEKYPAGTKLTAKIARTATFGLFINLEPGLDGLVHISTLGLKQGTNLSKKFNIGDDFDVVVDKVDEAEHRISLRPATSVAQDTSANDYFSAHKSDNSGETYNPFKALLSK</sequence>
<dbReference type="Proteomes" id="UP000003571">
    <property type="component" value="Unassembled WGS sequence"/>
</dbReference>
<accession>H7EHA6</accession>
<dbReference type="GO" id="GO:0005840">
    <property type="term" value="C:ribosome"/>
    <property type="evidence" value="ECO:0007669"/>
    <property type="project" value="UniProtKB-KW"/>
</dbReference>
<dbReference type="InterPro" id="IPR050437">
    <property type="entry name" value="Ribos_protein_bS1-like"/>
</dbReference>
<dbReference type="AlphaFoldDB" id="H7EHA6"/>
<dbReference type="STRING" id="907348.TresaDRAFT_2480"/>
<feature type="domain" description="S1 motif" evidence="4">
    <location>
        <begin position="111"/>
        <end position="177"/>
    </location>
</feature>
<reference evidence="5 6" key="1">
    <citation type="submission" date="2011-09" db="EMBL/GenBank/DDBJ databases">
        <title>The draft genome of Treponema saccharophilum DSM 2985.</title>
        <authorList>
            <consortium name="US DOE Joint Genome Institute (JGI-PGF)"/>
            <person name="Lucas S."/>
            <person name="Copeland A."/>
            <person name="Lapidus A."/>
            <person name="Glavina del Rio T."/>
            <person name="Dalin E."/>
            <person name="Tice H."/>
            <person name="Bruce D."/>
            <person name="Goodwin L."/>
            <person name="Pitluck S."/>
            <person name="Peters L."/>
            <person name="Kyrpides N."/>
            <person name="Mavromatis K."/>
            <person name="Ivanova N."/>
            <person name="Markowitz V."/>
            <person name="Cheng J.-F."/>
            <person name="Hugenholtz P."/>
            <person name="Woyke T."/>
            <person name="Wu D."/>
            <person name="Gronow S."/>
            <person name="Wellnitz S."/>
            <person name="Brambilla E."/>
            <person name="Klenk H.-P."/>
            <person name="Eisen J.A."/>
        </authorList>
    </citation>
    <scope>NUCLEOTIDE SEQUENCE [LARGE SCALE GENOMIC DNA]</scope>
    <source>
        <strain evidence="5 6">DSM 2985</strain>
    </source>
</reference>
<dbReference type="Pfam" id="PF00575">
    <property type="entry name" value="S1"/>
    <property type="match status" value="3"/>
</dbReference>
<dbReference type="CDD" id="cd04465">
    <property type="entry name" value="S1_RPS1_repeat_ec2_hs2"/>
    <property type="match status" value="1"/>
</dbReference>
<comment type="similarity">
    <text evidence="1">Belongs to the bacterial ribosomal protein bS1 family.</text>
</comment>
<dbReference type="InterPro" id="IPR003029">
    <property type="entry name" value="S1_domain"/>
</dbReference>
<feature type="domain" description="S1 motif" evidence="4">
    <location>
        <begin position="285"/>
        <end position="354"/>
    </location>
</feature>
<proteinExistence type="inferred from homology"/>
<dbReference type="PATRIC" id="fig|907348.3.peg.165"/>
<organism evidence="5 6">
    <name type="scientific">Treponema saccharophilum DSM 2985</name>
    <dbReference type="NCBI Taxonomy" id="907348"/>
    <lineage>
        <taxon>Bacteria</taxon>
        <taxon>Pseudomonadati</taxon>
        <taxon>Spirochaetota</taxon>
        <taxon>Spirochaetia</taxon>
        <taxon>Spirochaetales</taxon>
        <taxon>Treponemataceae</taxon>
        <taxon>Treponema</taxon>
    </lineage>
</organism>
<evidence type="ECO:0000256" key="1">
    <source>
        <dbReference type="ARBA" id="ARBA00006767"/>
    </source>
</evidence>
<dbReference type="PANTHER" id="PTHR10724">
    <property type="entry name" value="30S RIBOSOMAL PROTEIN S1"/>
    <property type="match status" value="1"/>
</dbReference>
<evidence type="ECO:0000313" key="6">
    <source>
        <dbReference type="Proteomes" id="UP000003571"/>
    </source>
</evidence>
<feature type="domain" description="S1 motif" evidence="4">
    <location>
        <begin position="195"/>
        <end position="268"/>
    </location>
</feature>
<name>H7EHA6_9SPIR</name>
<gene>
    <name evidence="5" type="ORF">TresaDRAFT_2480</name>
</gene>
<dbReference type="SUPFAM" id="SSF50249">
    <property type="entry name" value="Nucleic acid-binding proteins"/>
    <property type="match status" value="4"/>
</dbReference>
<protein>
    <submittedName>
        <fullName evidence="5">SSU ribosomal protein S1P</fullName>
    </submittedName>
</protein>
<evidence type="ECO:0000259" key="4">
    <source>
        <dbReference type="PROSITE" id="PS50126"/>
    </source>
</evidence>
<dbReference type="EMBL" id="AGRW01000025">
    <property type="protein sequence ID" value="EIC03026.1"/>
    <property type="molecule type" value="Genomic_DNA"/>
</dbReference>
<dbReference type="PANTHER" id="PTHR10724:SF7">
    <property type="entry name" value="SMALL RIBOSOMAL SUBUNIT PROTEIN BS1C"/>
    <property type="match status" value="1"/>
</dbReference>
<dbReference type="InterPro" id="IPR035104">
    <property type="entry name" value="Ribosomal_protein_S1-like"/>
</dbReference>
<dbReference type="RefSeq" id="WP_002701935.1">
    <property type="nucleotide sequence ID" value="NZ_AGRW01000025.1"/>
</dbReference>
<dbReference type="GO" id="GO:0006412">
    <property type="term" value="P:translation"/>
    <property type="evidence" value="ECO:0007669"/>
    <property type="project" value="TreeGrafter"/>
</dbReference>
<dbReference type="SMART" id="SM00316">
    <property type="entry name" value="S1"/>
    <property type="match status" value="4"/>
</dbReference>
<dbReference type="InterPro" id="IPR012340">
    <property type="entry name" value="NA-bd_OB-fold"/>
</dbReference>
<dbReference type="PROSITE" id="PS50126">
    <property type="entry name" value="S1"/>
    <property type="match status" value="4"/>
</dbReference>
<keyword evidence="6" id="KW-1185">Reference proteome</keyword>
<dbReference type="PRINTS" id="PR00681">
    <property type="entry name" value="RIBOSOMALS1"/>
</dbReference>
<feature type="domain" description="S1 motif" evidence="4">
    <location>
        <begin position="19"/>
        <end position="85"/>
    </location>
</feature>
<dbReference type="eggNOG" id="COG0539">
    <property type="taxonomic scope" value="Bacteria"/>
</dbReference>
<dbReference type="GO" id="GO:0003735">
    <property type="term" value="F:structural constituent of ribosome"/>
    <property type="evidence" value="ECO:0007669"/>
    <property type="project" value="TreeGrafter"/>
</dbReference>
<evidence type="ECO:0000313" key="5">
    <source>
        <dbReference type="EMBL" id="EIC03026.1"/>
    </source>
</evidence>